<feature type="transmembrane region" description="Helical" evidence="1">
    <location>
        <begin position="79"/>
        <end position="98"/>
    </location>
</feature>
<dbReference type="Gene3D" id="1.10.530.10">
    <property type="match status" value="1"/>
</dbReference>
<accession>A0A5P2CS82</accession>
<feature type="transmembrane region" description="Helical" evidence="1">
    <location>
        <begin position="55"/>
        <end position="73"/>
    </location>
</feature>
<dbReference type="EMBL" id="CP029191">
    <property type="protein sequence ID" value="QES45273.1"/>
    <property type="molecule type" value="Genomic_DNA"/>
</dbReference>
<dbReference type="InterPro" id="IPR023346">
    <property type="entry name" value="Lysozyme-like_dom_sf"/>
</dbReference>
<feature type="transmembrane region" description="Helical" evidence="1">
    <location>
        <begin position="432"/>
        <end position="458"/>
    </location>
</feature>
<feature type="transmembrane region" description="Helical" evidence="1">
    <location>
        <begin position="637"/>
        <end position="658"/>
    </location>
</feature>
<reference evidence="2 3" key="1">
    <citation type="submission" date="2018-05" db="EMBL/GenBank/DDBJ databases">
        <title>Streptomyces venezuelae.</title>
        <authorList>
            <person name="Kim W."/>
            <person name="Lee N."/>
            <person name="Cho B.-K."/>
        </authorList>
    </citation>
    <scope>NUCLEOTIDE SEQUENCE [LARGE SCALE GENOMIC DNA]</scope>
    <source>
        <strain evidence="2 3">ATCC 14585</strain>
    </source>
</reference>
<evidence type="ECO:0000256" key="1">
    <source>
        <dbReference type="SAM" id="Phobius"/>
    </source>
</evidence>
<keyword evidence="1" id="KW-0812">Transmembrane</keyword>
<evidence type="ECO:0008006" key="4">
    <source>
        <dbReference type="Google" id="ProtNLM"/>
    </source>
</evidence>
<feature type="transmembrane region" description="Helical" evidence="1">
    <location>
        <begin position="728"/>
        <end position="752"/>
    </location>
</feature>
<keyword evidence="1" id="KW-0472">Membrane</keyword>
<feature type="transmembrane region" description="Helical" evidence="1">
    <location>
        <begin position="359"/>
        <end position="377"/>
    </location>
</feature>
<feature type="transmembrane region" description="Helical" evidence="1">
    <location>
        <begin position="512"/>
        <end position="539"/>
    </location>
</feature>
<dbReference type="SUPFAM" id="SSF53955">
    <property type="entry name" value="Lysozyme-like"/>
    <property type="match status" value="1"/>
</dbReference>
<dbReference type="RefSeq" id="WP_150187582.1">
    <property type="nucleotide sequence ID" value="NZ_CP029191.1"/>
</dbReference>
<evidence type="ECO:0000313" key="3">
    <source>
        <dbReference type="Proteomes" id="UP000324015"/>
    </source>
</evidence>
<feature type="transmembrane region" description="Helical" evidence="1">
    <location>
        <begin position="470"/>
        <end position="492"/>
    </location>
</feature>
<feature type="transmembrane region" description="Helical" evidence="1">
    <location>
        <begin position="697"/>
        <end position="722"/>
    </location>
</feature>
<feature type="transmembrane region" description="Helical" evidence="1">
    <location>
        <begin position="773"/>
        <end position="796"/>
    </location>
</feature>
<evidence type="ECO:0000313" key="2">
    <source>
        <dbReference type="EMBL" id="QES45273.1"/>
    </source>
</evidence>
<sequence length="1480" mass="158126">MATITSLSFVITSTYDGAGMRRARRDMDGFGSSTRSLHSILTPFNSQLKIMSARAIALAPALLPVATAVGALAGGIAAASTAAGAAAGIFGGALVGALKSVSAQVKGPTDALERQKATLAGMKPGTAAYREQLKKVAEAQKVLNQTIAGLSEPARKYIKSEREMKSAWGDFIQATEKDTLTPVSIAMDAVSRNMGKFVPIVKAVSPLVTKLAQDFADWMDGEGLDTFIDLVLKYGVPALKDFIRIGRNVVSALGDGFRDFLPLGVKVVKALADGSQELKEWAAEGGFERFVNKFLDSAPELKSICKDLVVILGSLGVAVESTSEESVTVLGILADLLSLLSPELITAITYAWLGWNLALEAYALYCTAAAAASVLLATATSPFFLLIAGAALTVLAVVAALAALAAGIYFLVKYWDNVTAAFKTAWNATWNAIKIAALVVWDALKVAWAATWVAIQAAARVAWDFLTQGWGQFCLLLLGPLGVLAFIALHWAEIWGWIKESASTVWSALQAGWAGFLGGLSTAWNSVWGALTTAWQGFIGPFMEMWNTVWPQVQLAARNIWTGLSMAWSALWKSILFVWNLFWGEFGGSFTGGWNALWVTVLGIWNIFYATFSALFSSAWQGLTAAASAAWKAMTAAWQFVWTTMVSVYQVGWAILSGAWQTGWAWLTGAAQIAWSVMTGAWKVIWATVTGIWNTFYATFSAVFSSAWNVLVTIATGIWNVVKAAWQALWATVTAIFLTFTAVFTGNWGMAWNAIKDAGVAIWNVIKVAWQGFLNVLVAYFNAFVSIFTAAFRAAWTAIQNIATTAWNAFKASFQVFLTALQNLWNTAWTAIRNIFQTVVNAIVAIAQAGWNLLRAGMQAFLTAVTAIWNTAWTTIRTFFQTTATGIAAAATSLWDKMREIFSAGSTWLRNTFWNPVHDFFTKTIPNAFDSAVKAIGKAWDGLRKMIFTPVQAIVDVVYNRGIVKLWNIVAKVFSAKELSEFHLPGFAKGGPVDGPGSGTSDSIVARLSAGEHVWTAKEVAGAGGHEAVAALRSQAMGGAKVRAFGDAEHRFDDGGGVLGTPWGPDWGPDLVPNGIIKNALKVLKDVVLGGVYGVIKPPINAAVGAAQTAVRKIIPGDDSGLEQLATGIPRKMGDTVLDWIKEMDVAPVSGGGFIPWAKWKDGDGEKVTYGGVVVNKRTAAMLKNASKLARTAFTMFQGSYSNSVGQSAGTHAGGGAVDLGPAKDSIVGAMRASGFAAWRRTPAEGFSPHIHGIAVGDPTVSPQAAQQVKDFQAGLNGLANKGPDTYKGGTVTGGKSPAAAQAIAKSMLGAYNWSTHWSALKALWTRESGWRWNADNPTSDAYGIPQALPGSKMRSAGADWKTNPATQIKWGLGYIKDRYGTPTRANDFQKAHNWYGLGTPGASRGPAVVGESGPEFMNLRGGERIDTLRDLVGRGGGDVNVEVNIPITGRADHGVVDRLERETIPQLTMAIKQGVGRRP</sequence>
<organism evidence="2 3">
    <name type="scientific">Streptomyces venezuelae</name>
    <dbReference type="NCBI Taxonomy" id="54571"/>
    <lineage>
        <taxon>Bacteria</taxon>
        <taxon>Bacillati</taxon>
        <taxon>Actinomycetota</taxon>
        <taxon>Actinomycetes</taxon>
        <taxon>Kitasatosporales</taxon>
        <taxon>Streptomycetaceae</taxon>
        <taxon>Streptomyces</taxon>
    </lineage>
</organism>
<feature type="transmembrane region" description="Helical" evidence="1">
    <location>
        <begin position="384"/>
        <end position="412"/>
    </location>
</feature>
<keyword evidence="1" id="KW-1133">Transmembrane helix</keyword>
<name>A0A5P2CS82_STRVZ</name>
<feature type="transmembrane region" description="Helical" evidence="1">
    <location>
        <begin position="594"/>
        <end position="616"/>
    </location>
</feature>
<proteinExistence type="predicted"/>
<feature type="transmembrane region" description="Helical" evidence="1">
    <location>
        <begin position="560"/>
        <end position="582"/>
    </location>
</feature>
<protein>
    <recommendedName>
        <fullName evidence="4">Transglycosylase SLT domain-containing protein</fullName>
    </recommendedName>
</protein>
<gene>
    <name evidence="2" type="ORF">DEJ49_33585</name>
</gene>
<dbReference type="Proteomes" id="UP000324015">
    <property type="component" value="Chromosome"/>
</dbReference>
<feature type="transmembrane region" description="Helical" evidence="1">
    <location>
        <begin position="664"/>
        <end position="685"/>
    </location>
</feature>